<accession>A0A9X3PGM8</accession>
<evidence type="ECO:0000313" key="1">
    <source>
        <dbReference type="EMBL" id="MDA1363105.1"/>
    </source>
</evidence>
<dbReference type="SUPFAM" id="SSF82607">
    <property type="entry name" value="YbaB-like"/>
    <property type="match status" value="1"/>
</dbReference>
<dbReference type="Proteomes" id="UP001146067">
    <property type="component" value="Unassembled WGS sequence"/>
</dbReference>
<reference evidence="1" key="1">
    <citation type="submission" date="2022-12" db="EMBL/GenBank/DDBJ databases">
        <title>Gycomyces niveus sp.nov.,a novel actinomycete isolated from soil in Shouguan.</title>
        <authorList>
            <person name="Yang X."/>
        </authorList>
    </citation>
    <scope>NUCLEOTIDE SEQUENCE</scope>
    <source>
        <strain evidence="1">NEAU-A15</strain>
    </source>
</reference>
<name>A0A9X3PGM8_9ACTN</name>
<dbReference type="InterPro" id="IPR036894">
    <property type="entry name" value="YbaB-like_sf"/>
</dbReference>
<organism evidence="1 2">
    <name type="scientific">Glycomyces luteolus</name>
    <dbReference type="NCBI Taxonomy" id="2670330"/>
    <lineage>
        <taxon>Bacteria</taxon>
        <taxon>Bacillati</taxon>
        <taxon>Actinomycetota</taxon>
        <taxon>Actinomycetes</taxon>
        <taxon>Glycomycetales</taxon>
        <taxon>Glycomycetaceae</taxon>
        <taxon>Glycomyces</taxon>
    </lineage>
</organism>
<dbReference type="AlphaFoldDB" id="A0A9X3PGM8"/>
<dbReference type="EMBL" id="JAPZVP010000041">
    <property type="protein sequence ID" value="MDA1363105.1"/>
    <property type="molecule type" value="Genomic_DNA"/>
</dbReference>
<evidence type="ECO:0000313" key="2">
    <source>
        <dbReference type="Proteomes" id="UP001146067"/>
    </source>
</evidence>
<comment type="caution">
    <text evidence="1">The sequence shown here is derived from an EMBL/GenBank/DDBJ whole genome shotgun (WGS) entry which is preliminary data.</text>
</comment>
<dbReference type="Pfam" id="PF02575">
    <property type="entry name" value="YbaB_DNA_bd"/>
    <property type="match status" value="1"/>
</dbReference>
<dbReference type="InterPro" id="IPR004401">
    <property type="entry name" value="YbaB/EbfC"/>
</dbReference>
<dbReference type="Gene3D" id="3.30.1310.10">
    <property type="entry name" value="Nucleoid-associated protein YbaB-like domain"/>
    <property type="match status" value="1"/>
</dbReference>
<protein>
    <submittedName>
        <fullName evidence="1">YbaB/EbfC family nucleoid-associated protein</fullName>
    </submittedName>
</protein>
<dbReference type="GO" id="GO:0003677">
    <property type="term" value="F:DNA binding"/>
    <property type="evidence" value="ECO:0007669"/>
    <property type="project" value="InterPro"/>
</dbReference>
<gene>
    <name evidence="1" type="ORF">O1R50_26060</name>
</gene>
<proteinExistence type="predicted"/>
<sequence length="121" mass="13498">MDTEAARAKITEWKQCADERALQTQQAAERLKELRVTVCDENQTVEVTIDSGGALVDVQFSARIQRQAPEFTRRTMLDVYQTAKDQLAEQAREIVTETMGPTSASAKAMMATFVEGKGDRQ</sequence>
<keyword evidence="2" id="KW-1185">Reference proteome</keyword>
<dbReference type="RefSeq" id="WP_270113191.1">
    <property type="nucleotide sequence ID" value="NZ_JAPZVP010000041.1"/>
</dbReference>